<accession>A0A1V4EX37</accession>
<evidence type="ECO:0000313" key="11">
    <source>
        <dbReference type="Proteomes" id="UP000190229"/>
    </source>
</evidence>
<sequence>MHLLHGIDLIEIERMHNFLNQPKRLARIFTPQEIAHANPFSAKRQMEWYAGRFAAKEAAIKALYSVEKRTPIRFLHIEVTSTVSGAPHMTLHANALDVVTRLSISEINLSITHNRDHALASVIMLRKA</sequence>
<comment type="function">
    <text evidence="8">Transfers the 4'-phosphopantetheine moiety from coenzyme A to a Ser of acyl-carrier-protein.</text>
</comment>
<dbReference type="InterPro" id="IPR008278">
    <property type="entry name" value="4-PPantetheinyl_Trfase_dom"/>
</dbReference>
<dbReference type="NCBIfam" id="TIGR00556">
    <property type="entry name" value="pantethn_trn"/>
    <property type="match status" value="1"/>
</dbReference>
<keyword evidence="4 8" id="KW-0276">Fatty acid metabolism</keyword>
<evidence type="ECO:0000256" key="5">
    <source>
        <dbReference type="ARBA" id="ARBA00022842"/>
    </source>
</evidence>
<protein>
    <recommendedName>
        <fullName evidence="8">Holo-[acyl-carrier-protein] synthase</fullName>
        <shortName evidence="8">Holo-ACP synthase</shortName>
        <ecNumber evidence="8">2.7.8.7</ecNumber>
    </recommendedName>
    <alternativeName>
        <fullName evidence="8">4'-phosphopantetheinyl transferase AcpS</fullName>
    </alternativeName>
</protein>
<dbReference type="Gene3D" id="3.90.470.20">
    <property type="entry name" value="4'-phosphopantetheinyl transferase domain"/>
    <property type="match status" value="1"/>
</dbReference>
<organism evidence="10 11">
    <name type="scientific">Ferroacidibacillus organovorans</name>
    <dbReference type="NCBI Taxonomy" id="1765683"/>
    <lineage>
        <taxon>Bacteria</taxon>
        <taxon>Bacillati</taxon>
        <taxon>Bacillota</taxon>
        <taxon>Bacilli</taxon>
        <taxon>Bacillales</taxon>
        <taxon>Alicyclobacillaceae</taxon>
        <taxon>Ferroacidibacillus</taxon>
    </lineage>
</organism>
<dbReference type="EMBL" id="MWPS01000003">
    <property type="protein sequence ID" value="OPG17503.1"/>
    <property type="molecule type" value="Genomic_DNA"/>
</dbReference>
<reference evidence="10 11" key="1">
    <citation type="submission" date="2017-02" db="EMBL/GenBank/DDBJ databases">
        <title>Draft genome of Acidibacillus ferrooxidans Huett2.</title>
        <authorList>
            <person name="Schopf S."/>
        </authorList>
    </citation>
    <scope>NUCLEOTIDE SEQUENCE [LARGE SCALE GENOMIC DNA]</scope>
    <source>
        <strain evidence="10 11">Huett2</strain>
    </source>
</reference>
<comment type="subcellular location">
    <subcellularLocation>
        <location evidence="8">Cytoplasm</location>
    </subcellularLocation>
</comment>
<feature type="binding site" evidence="8">
    <location>
        <position position="57"/>
    </location>
    <ligand>
        <name>Mg(2+)</name>
        <dbReference type="ChEBI" id="CHEBI:18420"/>
    </ligand>
</feature>
<evidence type="ECO:0000256" key="2">
    <source>
        <dbReference type="ARBA" id="ARBA00022679"/>
    </source>
</evidence>
<dbReference type="GO" id="GO:0005737">
    <property type="term" value="C:cytoplasm"/>
    <property type="evidence" value="ECO:0007669"/>
    <property type="project" value="UniProtKB-SubCell"/>
</dbReference>
<dbReference type="GO" id="GO:0000287">
    <property type="term" value="F:magnesium ion binding"/>
    <property type="evidence" value="ECO:0007669"/>
    <property type="project" value="UniProtKB-UniRule"/>
</dbReference>
<keyword evidence="6 8" id="KW-0443">Lipid metabolism</keyword>
<dbReference type="InterPro" id="IPR037143">
    <property type="entry name" value="4-PPantetheinyl_Trfase_dom_sf"/>
</dbReference>
<dbReference type="EC" id="2.7.8.7" evidence="8"/>
<comment type="caution">
    <text evidence="10">The sequence shown here is derived from an EMBL/GenBank/DDBJ whole genome shotgun (WGS) entry which is preliminary data.</text>
</comment>
<dbReference type="GO" id="GO:0006633">
    <property type="term" value="P:fatty acid biosynthetic process"/>
    <property type="evidence" value="ECO:0007669"/>
    <property type="project" value="UniProtKB-UniRule"/>
</dbReference>
<keyword evidence="3 8" id="KW-0479">Metal-binding</keyword>
<evidence type="ECO:0000256" key="6">
    <source>
        <dbReference type="ARBA" id="ARBA00023098"/>
    </source>
</evidence>
<dbReference type="Proteomes" id="UP000190229">
    <property type="component" value="Unassembled WGS sequence"/>
</dbReference>
<evidence type="ECO:0000313" key="10">
    <source>
        <dbReference type="EMBL" id="OPG17503.1"/>
    </source>
</evidence>
<evidence type="ECO:0000256" key="4">
    <source>
        <dbReference type="ARBA" id="ARBA00022832"/>
    </source>
</evidence>
<proteinExistence type="inferred from homology"/>
<keyword evidence="8" id="KW-0963">Cytoplasm</keyword>
<evidence type="ECO:0000256" key="3">
    <source>
        <dbReference type="ARBA" id="ARBA00022723"/>
    </source>
</evidence>
<dbReference type="AlphaFoldDB" id="A0A1V4EX37"/>
<evidence type="ECO:0000256" key="1">
    <source>
        <dbReference type="ARBA" id="ARBA00022516"/>
    </source>
</evidence>
<evidence type="ECO:0000256" key="7">
    <source>
        <dbReference type="ARBA" id="ARBA00023160"/>
    </source>
</evidence>
<evidence type="ECO:0000256" key="8">
    <source>
        <dbReference type="HAMAP-Rule" id="MF_00101"/>
    </source>
</evidence>
<keyword evidence="11" id="KW-1185">Reference proteome</keyword>
<comment type="similarity">
    <text evidence="8">Belongs to the P-Pant transferase superfamily. AcpS family.</text>
</comment>
<dbReference type="InterPro" id="IPR002582">
    <property type="entry name" value="ACPS"/>
</dbReference>
<dbReference type="RefSeq" id="WP_079289788.1">
    <property type="nucleotide sequence ID" value="NZ_MWPS01000003.1"/>
</dbReference>
<dbReference type="GO" id="GO:0008897">
    <property type="term" value="F:holo-[acyl-carrier-protein] synthase activity"/>
    <property type="evidence" value="ECO:0007669"/>
    <property type="project" value="UniProtKB-UniRule"/>
</dbReference>
<feature type="binding site" evidence="8">
    <location>
        <position position="8"/>
    </location>
    <ligand>
        <name>Mg(2+)</name>
        <dbReference type="ChEBI" id="CHEBI:18420"/>
    </ligand>
</feature>
<name>A0A1V4EX37_9BACL</name>
<dbReference type="Pfam" id="PF01648">
    <property type="entry name" value="ACPS"/>
    <property type="match status" value="1"/>
</dbReference>
<keyword evidence="5 8" id="KW-0460">Magnesium</keyword>
<evidence type="ECO:0000259" key="9">
    <source>
        <dbReference type="Pfam" id="PF01648"/>
    </source>
</evidence>
<comment type="catalytic activity">
    <reaction evidence="8">
        <text>apo-[ACP] + CoA = holo-[ACP] + adenosine 3',5'-bisphosphate + H(+)</text>
        <dbReference type="Rhea" id="RHEA:12068"/>
        <dbReference type="Rhea" id="RHEA-COMP:9685"/>
        <dbReference type="Rhea" id="RHEA-COMP:9690"/>
        <dbReference type="ChEBI" id="CHEBI:15378"/>
        <dbReference type="ChEBI" id="CHEBI:29999"/>
        <dbReference type="ChEBI" id="CHEBI:57287"/>
        <dbReference type="ChEBI" id="CHEBI:58343"/>
        <dbReference type="ChEBI" id="CHEBI:64479"/>
        <dbReference type="EC" id="2.7.8.7"/>
    </reaction>
</comment>
<keyword evidence="1 8" id="KW-0444">Lipid biosynthesis</keyword>
<keyword evidence="7 8" id="KW-0275">Fatty acid biosynthesis</keyword>
<dbReference type="HAMAP" id="MF_00101">
    <property type="entry name" value="AcpS"/>
    <property type="match status" value="1"/>
</dbReference>
<feature type="domain" description="4'-phosphopantetheinyl transferase" evidence="9">
    <location>
        <begin position="6"/>
        <end position="105"/>
    </location>
</feature>
<keyword evidence="2 8" id="KW-0808">Transferase</keyword>
<dbReference type="NCBIfam" id="TIGR00516">
    <property type="entry name" value="acpS"/>
    <property type="match status" value="1"/>
</dbReference>
<dbReference type="InterPro" id="IPR004568">
    <property type="entry name" value="Ppantetheine-prot_Trfase_dom"/>
</dbReference>
<comment type="cofactor">
    <cofactor evidence="8">
        <name>Mg(2+)</name>
        <dbReference type="ChEBI" id="CHEBI:18420"/>
    </cofactor>
</comment>
<gene>
    <name evidence="8" type="primary">acpS</name>
    <name evidence="10" type="ORF">B2M26_01895</name>
</gene>
<dbReference type="SUPFAM" id="SSF56214">
    <property type="entry name" value="4'-phosphopantetheinyl transferase"/>
    <property type="match status" value="1"/>
</dbReference>